<evidence type="ECO:0000313" key="2">
    <source>
        <dbReference type="EMBL" id="KAF2108397.1"/>
    </source>
</evidence>
<name>A0A6A5YPS1_9PLEO</name>
<proteinExistence type="predicted"/>
<organism evidence="2 3">
    <name type="scientific">Lophiotrema nucula</name>
    <dbReference type="NCBI Taxonomy" id="690887"/>
    <lineage>
        <taxon>Eukaryota</taxon>
        <taxon>Fungi</taxon>
        <taxon>Dikarya</taxon>
        <taxon>Ascomycota</taxon>
        <taxon>Pezizomycotina</taxon>
        <taxon>Dothideomycetes</taxon>
        <taxon>Pleosporomycetidae</taxon>
        <taxon>Pleosporales</taxon>
        <taxon>Lophiotremataceae</taxon>
        <taxon>Lophiotrema</taxon>
    </lineage>
</organism>
<reference evidence="2" key="1">
    <citation type="journal article" date="2020" name="Stud. Mycol.">
        <title>101 Dothideomycetes genomes: a test case for predicting lifestyles and emergence of pathogens.</title>
        <authorList>
            <person name="Haridas S."/>
            <person name="Albert R."/>
            <person name="Binder M."/>
            <person name="Bloem J."/>
            <person name="Labutti K."/>
            <person name="Salamov A."/>
            <person name="Andreopoulos B."/>
            <person name="Baker S."/>
            <person name="Barry K."/>
            <person name="Bills G."/>
            <person name="Bluhm B."/>
            <person name="Cannon C."/>
            <person name="Castanera R."/>
            <person name="Culley D."/>
            <person name="Daum C."/>
            <person name="Ezra D."/>
            <person name="Gonzalez J."/>
            <person name="Henrissat B."/>
            <person name="Kuo A."/>
            <person name="Liang C."/>
            <person name="Lipzen A."/>
            <person name="Lutzoni F."/>
            <person name="Magnuson J."/>
            <person name="Mondo S."/>
            <person name="Nolan M."/>
            <person name="Ohm R."/>
            <person name="Pangilinan J."/>
            <person name="Park H.-J."/>
            <person name="Ramirez L."/>
            <person name="Alfaro M."/>
            <person name="Sun H."/>
            <person name="Tritt A."/>
            <person name="Yoshinaga Y."/>
            <person name="Zwiers L.-H."/>
            <person name="Turgeon B."/>
            <person name="Goodwin S."/>
            <person name="Spatafora J."/>
            <person name="Crous P."/>
            <person name="Grigoriev I."/>
        </authorList>
    </citation>
    <scope>NUCLEOTIDE SEQUENCE</scope>
    <source>
        <strain evidence="2">CBS 627.86</strain>
    </source>
</reference>
<dbReference type="OrthoDB" id="5431013at2759"/>
<evidence type="ECO:0000256" key="1">
    <source>
        <dbReference type="SAM" id="MobiDB-lite"/>
    </source>
</evidence>
<dbReference type="AlphaFoldDB" id="A0A6A5YPS1"/>
<dbReference type="PANTHER" id="PTHR36167:SF4">
    <property type="entry name" value="FUNGAL N-TERMINAL DOMAIN-CONTAINING PROTEIN"/>
    <property type="match status" value="1"/>
</dbReference>
<dbReference type="InterPro" id="IPR039327">
    <property type="entry name" value="CON7-like"/>
</dbReference>
<keyword evidence="3" id="KW-1185">Reference proteome</keyword>
<feature type="compositionally biased region" description="Basic residues" evidence="1">
    <location>
        <begin position="431"/>
        <end position="442"/>
    </location>
</feature>
<feature type="region of interest" description="Disordered" evidence="1">
    <location>
        <begin position="211"/>
        <end position="236"/>
    </location>
</feature>
<accession>A0A6A5YPS1</accession>
<feature type="compositionally biased region" description="Polar residues" evidence="1">
    <location>
        <begin position="219"/>
        <end position="236"/>
    </location>
</feature>
<protein>
    <recommendedName>
        <fullName evidence="4">Fungal N-terminal domain-containing protein</fullName>
    </recommendedName>
</protein>
<dbReference type="Proteomes" id="UP000799770">
    <property type="component" value="Unassembled WGS sequence"/>
</dbReference>
<dbReference type="EMBL" id="ML977348">
    <property type="protein sequence ID" value="KAF2108397.1"/>
    <property type="molecule type" value="Genomic_DNA"/>
</dbReference>
<gene>
    <name evidence="2" type="ORF">BDV96DRAFT_605762</name>
</gene>
<dbReference type="PANTHER" id="PTHR36167">
    <property type="entry name" value="C2H2 FINGER DOMAIN TRANSCRIPTION FACTOR (EUROFUNG)-RELATED"/>
    <property type="match status" value="1"/>
</dbReference>
<dbReference type="GO" id="GO:0006355">
    <property type="term" value="P:regulation of DNA-templated transcription"/>
    <property type="evidence" value="ECO:0007669"/>
    <property type="project" value="InterPro"/>
</dbReference>
<evidence type="ECO:0000313" key="3">
    <source>
        <dbReference type="Proteomes" id="UP000799770"/>
    </source>
</evidence>
<sequence>MTMSGLEVVGVVASIIQVADAGLRISQTVYAYVDSVKSSDKRLKDVADHLKVTCDVVRHVADLFDHDEFGKNVGGKEISTANDCVSKCNEAFAEVEDYVKKANSLIRPKVDLVARTSKWRFPLREKKLDLLDARLEQLKSSLLLMLNVIKYKNDIKAAIERKEQGLISDQRLLQEIQALRKSRDSSDSQYEQQRQNIEMLALSTVTAKPSSALGHNAERSISPSTAFPASREPTSLATGVDPVTGAPQSPFDAPMLGSQFGKNRSSTATEMMESGFLEIGPTASELELCSNHIRALLDNIQSMQELLHQGPVDTLSVPKTSQLYEQYCTSNTAWERTMTRHYTSRTAQMGAWHRNMASFYDKIEAGRNRYRPSADSEASECSSTGYDSPATPRRQRSMSYDSIGEEAYRASFAPEQSRRFSLTPKPKRRAYRTSYFRRRRRSPSYSSYEDEDSEPKPKRLRSTKSQNESAVEDQAVQLQEIEKMLREWTSVYDS</sequence>
<evidence type="ECO:0008006" key="4">
    <source>
        <dbReference type="Google" id="ProtNLM"/>
    </source>
</evidence>
<feature type="region of interest" description="Disordered" evidence="1">
    <location>
        <begin position="371"/>
        <end position="398"/>
    </location>
</feature>
<feature type="region of interest" description="Disordered" evidence="1">
    <location>
        <begin position="431"/>
        <end position="475"/>
    </location>
</feature>